<dbReference type="PANTHER" id="PTHR46390:SF1">
    <property type="entry name" value="MANNOSE-1-PHOSPHATE GUANYLYLTRANSFERASE"/>
    <property type="match status" value="1"/>
</dbReference>
<sequence length="122" mass="14345">MLIPDAWRKTPKHRSPWGYYQILTDMPDHRIRRIVVYPGQSLSYQRHFHRSEHWYVIQGYAAVIKNGIGYALSQGKAIDLPVECWHRISNQGKENLVFIEIQTGDNFSDNDIERAEDDYGRV</sequence>
<name>E1Y8Y2_9BACT</name>
<dbReference type="PANTHER" id="PTHR46390">
    <property type="entry name" value="MANNOSE-1-PHOSPHATE GUANYLYLTRANSFERASE"/>
    <property type="match status" value="1"/>
</dbReference>
<dbReference type="GO" id="GO:0005976">
    <property type="term" value="P:polysaccharide metabolic process"/>
    <property type="evidence" value="ECO:0007669"/>
    <property type="project" value="InterPro"/>
</dbReference>
<dbReference type="GO" id="GO:0009298">
    <property type="term" value="P:GDP-mannose biosynthetic process"/>
    <property type="evidence" value="ECO:0007669"/>
    <property type="project" value="TreeGrafter"/>
</dbReference>
<dbReference type="InterPro" id="IPR014710">
    <property type="entry name" value="RmlC-like_jellyroll"/>
</dbReference>
<dbReference type="AlphaFoldDB" id="E1Y8Y2"/>
<dbReference type="GO" id="GO:0004475">
    <property type="term" value="F:mannose-1-phosphate guanylyltransferase (GTP) activity"/>
    <property type="evidence" value="ECO:0007669"/>
    <property type="project" value="TreeGrafter"/>
</dbReference>
<dbReference type="InterPro" id="IPR001538">
    <property type="entry name" value="Man6P_isomerase-2_C"/>
</dbReference>
<accession>E1Y8Y2</accession>
<dbReference type="CDD" id="cd02213">
    <property type="entry name" value="cupin_PMI_typeII_C"/>
    <property type="match status" value="1"/>
</dbReference>
<protein>
    <recommendedName>
        <fullName evidence="1">Mannose-6-phosphate isomerase type II C-terminal domain-containing protein</fullName>
    </recommendedName>
</protein>
<evidence type="ECO:0000313" key="2">
    <source>
        <dbReference type="EMBL" id="CBX27026.1"/>
    </source>
</evidence>
<gene>
    <name evidence="2" type="ORF">N47_A10550</name>
</gene>
<proteinExistence type="predicted"/>
<reference evidence="2" key="1">
    <citation type="journal article" date="2011" name="Environ. Microbiol.">
        <title>Genomic insights into the metabolic potential of the polycyclic aromatic hydrocarbon degrading sulfate-reducing Deltaproteobacterium N47.</title>
        <authorList>
            <person name="Bergmann F."/>
            <person name="Selesi D."/>
            <person name="Weinmaier T."/>
            <person name="Tischler P."/>
            <person name="Rattei T."/>
            <person name="Meckenstock R.U."/>
        </authorList>
    </citation>
    <scope>NUCLEOTIDE SEQUENCE</scope>
</reference>
<evidence type="ECO:0000259" key="1">
    <source>
        <dbReference type="Pfam" id="PF01050"/>
    </source>
</evidence>
<dbReference type="Gene3D" id="2.60.120.10">
    <property type="entry name" value="Jelly Rolls"/>
    <property type="match status" value="1"/>
</dbReference>
<dbReference type="Pfam" id="PF01050">
    <property type="entry name" value="MannoseP_isomer"/>
    <property type="match status" value="1"/>
</dbReference>
<feature type="domain" description="Mannose-6-phosphate isomerase type II C-terminal" evidence="1">
    <location>
        <begin position="15"/>
        <end position="117"/>
    </location>
</feature>
<dbReference type="InterPro" id="IPR011051">
    <property type="entry name" value="RmlC_Cupin_sf"/>
</dbReference>
<dbReference type="SUPFAM" id="SSF51182">
    <property type="entry name" value="RmlC-like cupins"/>
    <property type="match status" value="1"/>
</dbReference>
<dbReference type="InterPro" id="IPR051161">
    <property type="entry name" value="Mannose-6P_isomerase_type2"/>
</dbReference>
<organism evidence="2">
    <name type="scientific">uncultured Desulfobacterium sp</name>
    <dbReference type="NCBI Taxonomy" id="201089"/>
    <lineage>
        <taxon>Bacteria</taxon>
        <taxon>Pseudomonadati</taxon>
        <taxon>Thermodesulfobacteriota</taxon>
        <taxon>Desulfobacteria</taxon>
        <taxon>Desulfobacterales</taxon>
        <taxon>Desulfobacteriaceae</taxon>
        <taxon>Desulfobacterium</taxon>
        <taxon>environmental samples</taxon>
    </lineage>
</organism>
<dbReference type="EMBL" id="FR695864">
    <property type="protein sequence ID" value="CBX27026.1"/>
    <property type="molecule type" value="Genomic_DNA"/>
</dbReference>